<feature type="signal peptide" evidence="1">
    <location>
        <begin position="1"/>
        <end position="28"/>
    </location>
</feature>
<organism evidence="2 3">
    <name type="scientific">Pleurodeles waltl</name>
    <name type="common">Iberian ribbed newt</name>
    <dbReference type="NCBI Taxonomy" id="8319"/>
    <lineage>
        <taxon>Eukaryota</taxon>
        <taxon>Metazoa</taxon>
        <taxon>Chordata</taxon>
        <taxon>Craniata</taxon>
        <taxon>Vertebrata</taxon>
        <taxon>Euteleostomi</taxon>
        <taxon>Amphibia</taxon>
        <taxon>Batrachia</taxon>
        <taxon>Caudata</taxon>
        <taxon>Salamandroidea</taxon>
        <taxon>Salamandridae</taxon>
        <taxon>Pleurodelinae</taxon>
        <taxon>Pleurodeles</taxon>
    </lineage>
</organism>
<name>A0AAV7L361_PLEWA</name>
<evidence type="ECO:0008006" key="4">
    <source>
        <dbReference type="Google" id="ProtNLM"/>
    </source>
</evidence>
<reference evidence="2" key="1">
    <citation type="journal article" date="2022" name="bioRxiv">
        <title>Sequencing and chromosome-scale assembly of the giantPleurodeles waltlgenome.</title>
        <authorList>
            <person name="Brown T."/>
            <person name="Elewa A."/>
            <person name="Iarovenko S."/>
            <person name="Subramanian E."/>
            <person name="Araus A.J."/>
            <person name="Petzold A."/>
            <person name="Susuki M."/>
            <person name="Suzuki K.-i.T."/>
            <person name="Hayashi T."/>
            <person name="Toyoda A."/>
            <person name="Oliveira C."/>
            <person name="Osipova E."/>
            <person name="Leigh N.D."/>
            <person name="Simon A."/>
            <person name="Yun M.H."/>
        </authorList>
    </citation>
    <scope>NUCLEOTIDE SEQUENCE</scope>
    <source>
        <strain evidence="2">20211129_DDA</strain>
        <tissue evidence="2">Liver</tissue>
    </source>
</reference>
<evidence type="ECO:0000313" key="3">
    <source>
        <dbReference type="Proteomes" id="UP001066276"/>
    </source>
</evidence>
<sequence>MGHTSSTWGWGARTVPRCLLLVSHCVTSEYEPPGGELRITRTRCTVHSSAAAHKGTERSALKSCRSQGHGALCTQEVRIKMTQYAVHSRAADHKSTERSTLKSCRSQGHGALCTQEVRIKMTRYAVHSRAADHKDTERGALKSC</sequence>
<accession>A0AAV7L361</accession>
<dbReference type="Proteomes" id="UP001066276">
    <property type="component" value="Chromosome 12"/>
</dbReference>
<proteinExistence type="predicted"/>
<comment type="caution">
    <text evidence="2">The sequence shown here is derived from an EMBL/GenBank/DDBJ whole genome shotgun (WGS) entry which is preliminary data.</text>
</comment>
<protein>
    <recommendedName>
        <fullName evidence="4">Secreted protein</fullName>
    </recommendedName>
</protein>
<keyword evidence="3" id="KW-1185">Reference proteome</keyword>
<evidence type="ECO:0000256" key="1">
    <source>
        <dbReference type="SAM" id="SignalP"/>
    </source>
</evidence>
<keyword evidence="1" id="KW-0732">Signal</keyword>
<dbReference type="AlphaFoldDB" id="A0AAV7L361"/>
<evidence type="ECO:0000313" key="2">
    <source>
        <dbReference type="EMBL" id="KAJ1085962.1"/>
    </source>
</evidence>
<gene>
    <name evidence="2" type="ORF">NDU88_006086</name>
</gene>
<feature type="chain" id="PRO_5043361495" description="Secreted protein" evidence="1">
    <location>
        <begin position="29"/>
        <end position="144"/>
    </location>
</feature>
<dbReference type="EMBL" id="JANPWB010000016">
    <property type="protein sequence ID" value="KAJ1085962.1"/>
    <property type="molecule type" value="Genomic_DNA"/>
</dbReference>